<keyword evidence="2 6" id="KW-0808">Transferase</keyword>
<dbReference type="InterPro" id="IPR015433">
    <property type="entry name" value="PI3/4_kinase"/>
</dbReference>
<dbReference type="SUPFAM" id="SSF48371">
    <property type="entry name" value="ARM repeat"/>
    <property type="match status" value="1"/>
</dbReference>
<dbReference type="PANTHER" id="PTHR10048:SF7">
    <property type="entry name" value="PHOSPHATIDYLINOSITOL 3-KINASE CATALYTIC SUBUNIT TYPE 3"/>
    <property type="match status" value="1"/>
</dbReference>
<dbReference type="GO" id="GO:0016303">
    <property type="term" value="F:1-phosphatidylinositol-3-kinase activity"/>
    <property type="evidence" value="ECO:0007669"/>
    <property type="project" value="UniProtKB-EC"/>
</dbReference>
<dbReference type="GO" id="GO:0005777">
    <property type="term" value="C:peroxisome"/>
    <property type="evidence" value="ECO:0007669"/>
    <property type="project" value="TreeGrafter"/>
</dbReference>
<dbReference type="EMBL" id="DS989729">
    <property type="protein sequence ID" value="EEA06322.1"/>
    <property type="molecule type" value="Genomic_DNA"/>
</dbReference>
<dbReference type="AlphaFoldDB" id="B6ADN1"/>
<evidence type="ECO:0000256" key="3">
    <source>
        <dbReference type="ARBA" id="ARBA00022741"/>
    </source>
</evidence>
<dbReference type="Gene3D" id="3.30.1010.10">
    <property type="entry name" value="Phosphatidylinositol 3-kinase Catalytic Subunit, Chain A, domain 4"/>
    <property type="match status" value="1"/>
</dbReference>
<evidence type="ECO:0000259" key="7">
    <source>
        <dbReference type="PROSITE" id="PS50290"/>
    </source>
</evidence>
<dbReference type="SUPFAM" id="SSF56112">
    <property type="entry name" value="Protein kinase-like (PK-like)"/>
    <property type="match status" value="1"/>
</dbReference>
<proteinExistence type="inferred from homology"/>
<evidence type="ECO:0000256" key="2">
    <source>
        <dbReference type="ARBA" id="ARBA00022679"/>
    </source>
</evidence>
<dbReference type="VEuPathDB" id="CryptoDB:CMU_008130"/>
<dbReference type="OrthoDB" id="67688at2759"/>
<dbReference type="OMA" id="NPSECHI"/>
<dbReference type="Gene3D" id="1.10.1070.11">
    <property type="entry name" value="Phosphatidylinositol 3-/4-kinase, catalytic domain"/>
    <property type="match status" value="1"/>
</dbReference>
<dbReference type="InterPro" id="IPR001263">
    <property type="entry name" value="PI3K_accessory_dom"/>
</dbReference>
<dbReference type="Proteomes" id="UP000001460">
    <property type="component" value="Unassembled WGS sequence"/>
</dbReference>
<keyword evidence="4 6" id="KW-0418">Kinase</keyword>
<evidence type="ECO:0000256" key="5">
    <source>
        <dbReference type="ARBA" id="ARBA00022840"/>
    </source>
</evidence>
<dbReference type="GO" id="GO:0006897">
    <property type="term" value="P:endocytosis"/>
    <property type="evidence" value="ECO:0007669"/>
    <property type="project" value="TreeGrafter"/>
</dbReference>
<dbReference type="PROSITE" id="PS51545">
    <property type="entry name" value="PIK_HELICAL"/>
    <property type="match status" value="1"/>
</dbReference>
<dbReference type="GO" id="GO:0034272">
    <property type="term" value="C:phosphatidylinositol 3-kinase complex, class III, type II"/>
    <property type="evidence" value="ECO:0007669"/>
    <property type="project" value="TreeGrafter"/>
</dbReference>
<dbReference type="RefSeq" id="XP_002140671.1">
    <property type="nucleotide sequence ID" value="XM_002140635.1"/>
</dbReference>
<dbReference type="Gene3D" id="1.25.40.70">
    <property type="entry name" value="Phosphatidylinositol 3-kinase, accessory domain (PIK)"/>
    <property type="match status" value="1"/>
</dbReference>
<gene>
    <name evidence="9" type="ORF">CMU_008130</name>
</gene>
<dbReference type="CDD" id="cd00896">
    <property type="entry name" value="PI3Kc_III"/>
    <property type="match status" value="1"/>
</dbReference>
<accession>B6ADN1</accession>
<dbReference type="InterPro" id="IPR016024">
    <property type="entry name" value="ARM-type_fold"/>
</dbReference>
<dbReference type="GO" id="GO:0034271">
    <property type="term" value="C:phosphatidylinositol 3-kinase complex, class III, type I"/>
    <property type="evidence" value="ECO:0007669"/>
    <property type="project" value="TreeGrafter"/>
</dbReference>
<dbReference type="InterPro" id="IPR036940">
    <property type="entry name" value="PI3/4_kinase_cat_sf"/>
</dbReference>
<keyword evidence="5 6" id="KW-0067">ATP-binding</keyword>
<reference evidence="9" key="1">
    <citation type="submission" date="2008-06" db="EMBL/GenBank/DDBJ databases">
        <authorList>
            <person name="Lorenzi H."/>
            <person name="Inman J."/>
            <person name="Miller J."/>
            <person name="Schobel S."/>
            <person name="Amedeo P."/>
            <person name="Caler E.V."/>
            <person name="da Silva J."/>
        </authorList>
    </citation>
    <scope>NUCLEOTIDE SEQUENCE [LARGE SCALE GENOMIC DNA]</scope>
    <source>
        <strain evidence="9">RN66</strain>
    </source>
</reference>
<dbReference type="Pfam" id="PF00613">
    <property type="entry name" value="PI3Ka"/>
    <property type="match status" value="1"/>
</dbReference>
<evidence type="ECO:0000256" key="1">
    <source>
        <dbReference type="ARBA" id="ARBA00012073"/>
    </source>
</evidence>
<organism evidence="9 10">
    <name type="scientific">Cryptosporidium muris (strain RN66)</name>
    <dbReference type="NCBI Taxonomy" id="441375"/>
    <lineage>
        <taxon>Eukaryota</taxon>
        <taxon>Sar</taxon>
        <taxon>Alveolata</taxon>
        <taxon>Apicomplexa</taxon>
        <taxon>Conoidasida</taxon>
        <taxon>Coccidia</taxon>
        <taxon>Eucoccidiorida</taxon>
        <taxon>Eimeriorina</taxon>
        <taxon>Cryptosporidiidae</taxon>
        <taxon>Cryptosporidium</taxon>
    </lineage>
</organism>
<dbReference type="SMART" id="SM00145">
    <property type="entry name" value="PI3Ka"/>
    <property type="match status" value="1"/>
</dbReference>
<name>B6ADN1_CRYMR</name>
<evidence type="ECO:0000313" key="9">
    <source>
        <dbReference type="EMBL" id="EEA06322.1"/>
    </source>
</evidence>
<keyword evidence="3 6" id="KW-0547">Nucleotide-binding</keyword>
<protein>
    <recommendedName>
        <fullName evidence="1">phosphatidylinositol 3-kinase</fullName>
        <ecNumber evidence="1">2.7.1.137</ecNumber>
    </recommendedName>
</protein>
<dbReference type="InterPro" id="IPR057756">
    <property type="entry name" value="PI3-kinase_type3/VPS34_cat"/>
</dbReference>
<comment type="similarity">
    <text evidence="6">Belongs to the PI3/PI4-kinase family.</text>
</comment>
<feature type="domain" description="PI3K/PI4K catalytic" evidence="7">
    <location>
        <begin position="620"/>
        <end position="900"/>
    </location>
</feature>
<keyword evidence="10" id="KW-1185">Reference proteome</keyword>
<dbReference type="eggNOG" id="KOG0906">
    <property type="taxonomic scope" value="Eukaryota"/>
</dbReference>
<dbReference type="GO" id="GO:0048015">
    <property type="term" value="P:phosphatidylinositol-mediated signaling"/>
    <property type="evidence" value="ECO:0007669"/>
    <property type="project" value="TreeGrafter"/>
</dbReference>
<dbReference type="EC" id="2.7.1.137" evidence="1"/>
<dbReference type="GO" id="GO:0000407">
    <property type="term" value="C:phagophore assembly site"/>
    <property type="evidence" value="ECO:0007669"/>
    <property type="project" value="TreeGrafter"/>
</dbReference>
<dbReference type="SMART" id="SM00146">
    <property type="entry name" value="PI3Kc"/>
    <property type="match status" value="1"/>
</dbReference>
<dbReference type="STRING" id="441375.B6ADN1"/>
<dbReference type="InterPro" id="IPR000403">
    <property type="entry name" value="PI3/4_kinase_cat_dom"/>
</dbReference>
<evidence type="ECO:0000256" key="6">
    <source>
        <dbReference type="PIRNR" id="PIRNR000587"/>
    </source>
</evidence>
<feature type="domain" description="PIK helical" evidence="8">
    <location>
        <begin position="229"/>
        <end position="417"/>
    </location>
</feature>
<dbReference type="GeneID" id="6995779"/>
<evidence type="ECO:0000259" key="8">
    <source>
        <dbReference type="PROSITE" id="PS51545"/>
    </source>
</evidence>
<dbReference type="PROSITE" id="PS50290">
    <property type="entry name" value="PI3_4_KINASE_3"/>
    <property type="match status" value="1"/>
</dbReference>
<dbReference type="GO" id="GO:0000045">
    <property type="term" value="P:autophagosome assembly"/>
    <property type="evidence" value="ECO:0007669"/>
    <property type="project" value="TreeGrafter"/>
</dbReference>
<dbReference type="InterPro" id="IPR018936">
    <property type="entry name" value="PI3/4_kinase_CS"/>
</dbReference>
<sequence>MGPEVYLINEVDGEAADVVPLELELKIPVDNISLSSSVFSNYCCVAFLTLLDVNNTLQPEIGHSILPLTNMNGFLVSEYLRLLIMDSRSITEYIDMNSQSILKLLYSASLLMEFKENNIDLYELDNLKIVGIMHISLVDTKNEPRLLYGQEIYNKIDAVYNPSECHISLLLNSLNKLFLLGIRNPSWDSLWKFRKYKSPNKNLGIENILPFLNGMKRIMYLNSRCYLNLSPNPINKKRIELILKGIYLEYFDKPLNISEYDKEFLWNNRYLLPSITSAFPLWLRCLDLHDETILKELKNIIDRKLQILYSPCNSSMILSISDCLNLLSRDFKKFHFLRSFSIENLHFCSSKELHTILPQLIQSLRYETSDQLASYLIKSVLNDMRLCIEFFWLLFSEVSGEGCSVFLSTIFKLLDELTKLALTEESKSQNYCLYHHSLEIMDVLIHQMQFRTTILWIQRTCIEDNRRDKVDKKTQKFQRVLQSFENGQKLDFPDLLYINPPSVNRVAVKLVLCMRKLLEKELEYKTYCTNMNECCMIDKNLHSSYIIWRSEISEFDKISNLLHDDIEKLGFPILNITNLGEPLPLPIDIKKALICIVPSDSFILKSSLCPFVLSCRMAIKSDLCPRESDSTVYKDLSNKTDKSNLSHSIYQVIEGRYMYKVGDDLRQDSLVLQLLQASSIFLKDWNFDNLITLYKVLPFSWNDGIIEFLDGVDSIGNLRKKYGRNCILQFWASKYRTRTDDIPFNVMNNFINSCAFYSVVTFILGIGDRHLDNLLIDVYGHFFHVDFGYIFGEDPKPFPPPMKVCTEMIEAMGGLDSYGFKLFIDKCCELYRYIRRNSWFIFNIVLLMIDSGIKDLNPRSTTSYIQILDKIKEKFQLNKSEITSENYLREIIISSSKALFPAVVDTLHDWALYWA</sequence>
<dbReference type="InterPro" id="IPR008290">
    <property type="entry name" value="PI3K_Vps34"/>
</dbReference>
<dbReference type="PROSITE" id="PS00916">
    <property type="entry name" value="PI3_4_KINASE_2"/>
    <property type="match status" value="1"/>
</dbReference>
<dbReference type="InterPro" id="IPR011009">
    <property type="entry name" value="Kinase-like_dom_sf"/>
</dbReference>
<dbReference type="GO" id="GO:0005768">
    <property type="term" value="C:endosome"/>
    <property type="evidence" value="ECO:0007669"/>
    <property type="project" value="TreeGrafter"/>
</dbReference>
<evidence type="ECO:0000256" key="4">
    <source>
        <dbReference type="ARBA" id="ARBA00022777"/>
    </source>
</evidence>
<dbReference type="Pfam" id="PF00454">
    <property type="entry name" value="PI3_PI4_kinase"/>
    <property type="match status" value="1"/>
</dbReference>
<dbReference type="InterPro" id="IPR042236">
    <property type="entry name" value="PI3K_accessory_sf"/>
</dbReference>
<evidence type="ECO:0000313" key="10">
    <source>
        <dbReference type="Proteomes" id="UP000001460"/>
    </source>
</evidence>
<dbReference type="PIRSF" id="PIRSF000587">
    <property type="entry name" value="PI3K_Vps34"/>
    <property type="match status" value="1"/>
</dbReference>
<dbReference type="GO" id="GO:0005524">
    <property type="term" value="F:ATP binding"/>
    <property type="evidence" value="ECO:0007669"/>
    <property type="project" value="UniProtKB-UniRule"/>
</dbReference>
<dbReference type="PANTHER" id="PTHR10048">
    <property type="entry name" value="PHOSPHATIDYLINOSITOL KINASE"/>
    <property type="match status" value="1"/>
</dbReference>